<name>A0A369QI37_9BACT</name>
<reference evidence="2 3" key="1">
    <citation type="submission" date="2018-04" db="EMBL/GenBank/DDBJ databases">
        <title>Adhaeribacter sp. HMF7616 genome sequencing and assembly.</title>
        <authorList>
            <person name="Kang H."/>
            <person name="Kang J."/>
            <person name="Cha I."/>
            <person name="Kim H."/>
            <person name="Joh K."/>
        </authorList>
    </citation>
    <scope>NUCLEOTIDE SEQUENCE [LARGE SCALE GENOMIC DNA]</scope>
    <source>
        <strain evidence="2 3">HMF7616</strain>
    </source>
</reference>
<accession>A0A369QI37</accession>
<dbReference type="Proteomes" id="UP000253919">
    <property type="component" value="Unassembled WGS sequence"/>
</dbReference>
<gene>
    <name evidence="2" type="ORF">AHMF7616_03177</name>
</gene>
<evidence type="ECO:0000313" key="2">
    <source>
        <dbReference type="EMBL" id="RDC64563.1"/>
    </source>
</evidence>
<sequence>MDKKLEVVNSISFLKKRSLQSLKVYNEAISAYNLGLSEAIKLHKRFPIFLDTNVLLRIYSISFTEREKYKKFFQDHTESIYITDQIQREFIKNREDVINKFFEDVTKKIPQTFKRDILNNIESFLTSNKVILKDYKMIEEGLKNVKKECAGLLDSLNSEVEKNKTKSKNIILEDEVLNALGKTNTLNQLSENEIEQIKKDFDLLVSQINKEDGEKDLGKTGKAFPGLGDLKKKPDDPYGDYIIFHEILNHMSKKKTDAVFLTFDTAKGDWMQTTKAPHLHYIENVFLNTGKTLYILDAERVLETLLEGSFESLISGSEEYVDDLDLYINRDSLRQFLNSHSFTKDRKETIDINTLTKELILNGVSYIYDLEQAFKKAELYFNEYDLSSFSQSSFVRFALYILNKNYIWINPSGLHSRLDFSKHKRNVNLPKDSLDDFNSFLDSIVN</sequence>
<comment type="caution">
    <text evidence="2">The sequence shown here is derived from an EMBL/GenBank/DDBJ whole genome shotgun (WGS) entry which is preliminary data.</text>
</comment>
<dbReference type="RefSeq" id="WP_115373707.1">
    <property type="nucleotide sequence ID" value="NZ_QASA01000001.1"/>
</dbReference>
<organism evidence="2 3">
    <name type="scientific">Adhaeribacter pallidiroseus</name>
    <dbReference type="NCBI Taxonomy" id="2072847"/>
    <lineage>
        <taxon>Bacteria</taxon>
        <taxon>Pseudomonadati</taxon>
        <taxon>Bacteroidota</taxon>
        <taxon>Cytophagia</taxon>
        <taxon>Cytophagales</taxon>
        <taxon>Hymenobacteraceae</taxon>
        <taxon>Adhaeribacter</taxon>
    </lineage>
</organism>
<protein>
    <recommendedName>
        <fullName evidence="1">PIN like domain-containing protein</fullName>
    </recommendedName>
</protein>
<dbReference type="OrthoDB" id="9182727at2"/>
<evidence type="ECO:0000259" key="1">
    <source>
        <dbReference type="Pfam" id="PF18476"/>
    </source>
</evidence>
<feature type="domain" description="PIN like" evidence="1">
    <location>
        <begin position="48"/>
        <end position="276"/>
    </location>
</feature>
<dbReference type="EMBL" id="QASA01000001">
    <property type="protein sequence ID" value="RDC64563.1"/>
    <property type="molecule type" value="Genomic_DNA"/>
</dbReference>
<evidence type="ECO:0000313" key="3">
    <source>
        <dbReference type="Proteomes" id="UP000253919"/>
    </source>
</evidence>
<dbReference type="Pfam" id="PF18476">
    <property type="entry name" value="PIN_8"/>
    <property type="match status" value="1"/>
</dbReference>
<proteinExistence type="predicted"/>
<dbReference type="InterPro" id="IPR041578">
    <property type="entry name" value="PIN_8"/>
</dbReference>
<keyword evidence="3" id="KW-1185">Reference proteome</keyword>
<dbReference type="AlphaFoldDB" id="A0A369QI37"/>